<gene>
    <name evidence="2" type="ORF">EI97DRAFT_482014</name>
</gene>
<dbReference type="InterPro" id="IPR029063">
    <property type="entry name" value="SAM-dependent_MTases_sf"/>
</dbReference>
<keyword evidence="3" id="KW-1185">Reference proteome</keyword>
<proteinExistence type="predicted"/>
<dbReference type="GO" id="GO:0008757">
    <property type="term" value="F:S-adenosylmethionine-dependent methyltransferase activity"/>
    <property type="evidence" value="ECO:0007669"/>
    <property type="project" value="UniProtKB-ARBA"/>
</dbReference>
<dbReference type="PANTHER" id="PTHR14614:SF147">
    <property type="entry name" value="S-ADENOSYLMETHIONINE-DEPENDENT METHYLTRANSFERASE OF THE SEVEN BETA-STRAND FAMILY"/>
    <property type="match status" value="1"/>
</dbReference>
<feature type="region of interest" description="Disordered" evidence="1">
    <location>
        <begin position="66"/>
        <end position="86"/>
    </location>
</feature>
<dbReference type="Pfam" id="PF10294">
    <property type="entry name" value="Methyltransf_16"/>
    <property type="match status" value="1"/>
</dbReference>
<name>A0A6A6JT22_WESOR</name>
<accession>A0A6A6JT22</accession>
<feature type="compositionally biased region" description="Acidic residues" evidence="1">
    <location>
        <begin position="73"/>
        <end position="86"/>
    </location>
</feature>
<dbReference type="EMBL" id="ML986486">
    <property type="protein sequence ID" value="KAF2279507.1"/>
    <property type="molecule type" value="Genomic_DNA"/>
</dbReference>
<organism evidence="2 3">
    <name type="scientific">Westerdykella ornata</name>
    <dbReference type="NCBI Taxonomy" id="318751"/>
    <lineage>
        <taxon>Eukaryota</taxon>
        <taxon>Fungi</taxon>
        <taxon>Dikarya</taxon>
        <taxon>Ascomycota</taxon>
        <taxon>Pezizomycotina</taxon>
        <taxon>Dothideomycetes</taxon>
        <taxon>Pleosporomycetidae</taxon>
        <taxon>Pleosporales</taxon>
        <taxon>Sporormiaceae</taxon>
        <taxon>Westerdykella</taxon>
    </lineage>
</organism>
<sequence>MSISIRCIPPTSCLPPVRSIRGATDEQIRNALCNLRQLYCPLRRLSVSLHSRKDAKAVISQVLQPTDSGYASQDDDEDDETSEVEDTNATLRADTFERDFAVRWLTALIARAEELSFDPDLVDEAAFILASFSDIEDEGPDQALTRDFCFPSLFHSSASTKIEVRLNDAPLSTTDHTDVGLQSWGASIILSDMMCASPGRFGLEKLDPGCTIVELGAGTGLVSLTLAKMLQQSYITDATLVATDYHPAVLQNLDRNIRTNFPSNDTAPVKAMMLDWSAPVLAPPLDKPASMVVAADVIYAPEHATWLRDCAGLLLGGDCHFWLIVTVRTVGKFEGIADTVETAFSAADCPKKNGKTLQILEKEVLEKRKGIGRGDETAYNLYKIGWRE</sequence>
<dbReference type="PANTHER" id="PTHR14614">
    <property type="entry name" value="HEPATOCELLULAR CARCINOMA-ASSOCIATED ANTIGEN"/>
    <property type="match status" value="1"/>
</dbReference>
<evidence type="ECO:0008006" key="4">
    <source>
        <dbReference type="Google" id="ProtNLM"/>
    </source>
</evidence>
<reference evidence="2" key="1">
    <citation type="journal article" date="2020" name="Stud. Mycol.">
        <title>101 Dothideomycetes genomes: a test case for predicting lifestyles and emergence of pathogens.</title>
        <authorList>
            <person name="Haridas S."/>
            <person name="Albert R."/>
            <person name="Binder M."/>
            <person name="Bloem J."/>
            <person name="Labutti K."/>
            <person name="Salamov A."/>
            <person name="Andreopoulos B."/>
            <person name="Baker S."/>
            <person name="Barry K."/>
            <person name="Bills G."/>
            <person name="Bluhm B."/>
            <person name="Cannon C."/>
            <person name="Castanera R."/>
            <person name="Culley D."/>
            <person name="Daum C."/>
            <person name="Ezra D."/>
            <person name="Gonzalez J."/>
            <person name="Henrissat B."/>
            <person name="Kuo A."/>
            <person name="Liang C."/>
            <person name="Lipzen A."/>
            <person name="Lutzoni F."/>
            <person name="Magnuson J."/>
            <person name="Mondo S."/>
            <person name="Nolan M."/>
            <person name="Ohm R."/>
            <person name="Pangilinan J."/>
            <person name="Park H.-J."/>
            <person name="Ramirez L."/>
            <person name="Alfaro M."/>
            <person name="Sun H."/>
            <person name="Tritt A."/>
            <person name="Yoshinaga Y."/>
            <person name="Zwiers L.-H."/>
            <person name="Turgeon B."/>
            <person name="Goodwin S."/>
            <person name="Spatafora J."/>
            <person name="Crous P."/>
            <person name="Grigoriev I."/>
        </authorList>
    </citation>
    <scope>NUCLEOTIDE SEQUENCE</scope>
    <source>
        <strain evidence="2">CBS 379.55</strain>
    </source>
</reference>
<protein>
    <recommendedName>
        <fullName evidence="4">S-adenosyl-L-methionine-dependent methyltransferase</fullName>
    </recommendedName>
</protein>
<evidence type="ECO:0000256" key="1">
    <source>
        <dbReference type="SAM" id="MobiDB-lite"/>
    </source>
</evidence>
<dbReference type="Gene3D" id="3.40.50.150">
    <property type="entry name" value="Vaccinia Virus protein VP39"/>
    <property type="match status" value="1"/>
</dbReference>
<dbReference type="OrthoDB" id="433955at2759"/>
<dbReference type="CDD" id="cd02440">
    <property type="entry name" value="AdoMet_MTases"/>
    <property type="match status" value="1"/>
</dbReference>
<dbReference type="GeneID" id="54555229"/>
<dbReference type="Proteomes" id="UP000800097">
    <property type="component" value="Unassembled WGS sequence"/>
</dbReference>
<evidence type="ECO:0000313" key="3">
    <source>
        <dbReference type="Proteomes" id="UP000800097"/>
    </source>
</evidence>
<dbReference type="SUPFAM" id="SSF53335">
    <property type="entry name" value="S-adenosyl-L-methionine-dependent methyltransferases"/>
    <property type="match status" value="1"/>
</dbReference>
<dbReference type="AlphaFoldDB" id="A0A6A6JT22"/>
<evidence type="ECO:0000313" key="2">
    <source>
        <dbReference type="EMBL" id="KAF2279507.1"/>
    </source>
</evidence>
<dbReference type="RefSeq" id="XP_033657046.1">
    <property type="nucleotide sequence ID" value="XM_033802054.1"/>
</dbReference>
<dbReference type="InterPro" id="IPR019410">
    <property type="entry name" value="Methyltransf_16"/>
</dbReference>